<name>A0A381RAW0_9ZZZZ</name>
<evidence type="ECO:0000313" key="1">
    <source>
        <dbReference type="EMBL" id="SUZ88852.1"/>
    </source>
</evidence>
<reference evidence="1" key="1">
    <citation type="submission" date="2018-05" db="EMBL/GenBank/DDBJ databases">
        <authorList>
            <person name="Lanie J.A."/>
            <person name="Ng W.-L."/>
            <person name="Kazmierczak K.M."/>
            <person name="Andrzejewski T.M."/>
            <person name="Davidsen T.M."/>
            <person name="Wayne K.J."/>
            <person name="Tettelin H."/>
            <person name="Glass J.I."/>
            <person name="Rusch D."/>
            <person name="Podicherti R."/>
            <person name="Tsui H.-C.T."/>
            <person name="Winkler M.E."/>
        </authorList>
    </citation>
    <scope>NUCLEOTIDE SEQUENCE</scope>
</reference>
<gene>
    <name evidence="1" type="ORF">METZ01_LOCUS41706</name>
</gene>
<evidence type="ECO:0008006" key="2">
    <source>
        <dbReference type="Google" id="ProtNLM"/>
    </source>
</evidence>
<accession>A0A381RAW0</accession>
<protein>
    <recommendedName>
        <fullName evidence="2">Secreted protein</fullName>
    </recommendedName>
</protein>
<dbReference type="EMBL" id="UINC01001791">
    <property type="protein sequence ID" value="SUZ88852.1"/>
    <property type="molecule type" value="Genomic_DNA"/>
</dbReference>
<sequence>MKKIICFLFIFLTSFQLFSQVENSKRKIELLSPLSSILKNLRISPNNPDYFSISKKSESKKENNKSVFESETFLDPGDIYLKNIQNEKQKQPNNYSKGSYLGDIRTNSKYVNIICRDFEYVDGDRVRILVNDSIVIDNLMLDSSFSGFKLPLISGFNKIDFTALNQGSTGPNTAELRVFDDKNQMISSNQWNLSTGGTATFIVVK</sequence>
<organism evidence="1">
    <name type="scientific">marine metagenome</name>
    <dbReference type="NCBI Taxonomy" id="408172"/>
    <lineage>
        <taxon>unclassified sequences</taxon>
        <taxon>metagenomes</taxon>
        <taxon>ecological metagenomes</taxon>
    </lineage>
</organism>
<dbReference type="AlphaFoldDB" id="A0A381RAW0"/>
<proteinExistence type="predicted"/>